<evidence type="ECO:0000313" key="2">
    <source>
        <dbReference type="Proteomes" id="UP000217790"/>
    </source>
</evidence>
<protein>
    <submittedName>
        <fullName evidence="1">Uncharacterized protein</fullName>
    </submittedName>
</protein>
<proteinExistence type="predicted"/>
<sequence length="96" mass="10729">MCLQPTFRVYILPRPPYGLHRRPMHCNLLWTYWWQASPLLAYFISSATGASVALTTGGPSDIRGHLVIQGVGVVLEGISKKATDPSMYPFPFDCLF</sequence>
<dbReference type="InParanoid" id="A0A2H3CZV1"/>
<reference evidence="2" key="1">
    <citation type="journal article" date="2017" name="Nat. Ecol. Evol.">
        <title>Genome expansion and lineage-specific genetic innovations in the forest pathogenic fungi Armillaria.</title>
        <authorList>
            <person name="Sipos G."/>
            <person name="Prasanna A.N."/>
            <person name="Walter M.C."/>
            <person name="O'Connor E."/>
            <person name="Balint B."/>
            <person name="Krizsan K."/>
            <person name="Kiss B."/>
            <person name="Hess J."/>
            <person name="Varga T."/>
            <person name="Slot J."/>
            <person name="Riley R."/>
            <person name="Boka B."/>
            <person name="Rigling D."/>
            <person name="Barry K."/>
            <person name="Lee J."/>
            <person name="Mihaltcheva S."/>
            <person name="LaButti K."/>
            <person name="Lipzen A."/>
            <person name="Waldron R."/>
            <person name="Moloney N.M."/>
            <person name="Sperisen C."/>
            <person name="Kredics L."/>
            <person name="Vagvoelgyi C."/>
            <person name="Patrignani A."/>
            <person name="Fitzpatrick D."/>
            <person name="Nagy I."/>
            <person name="Doyle S."/>
            <person name="Anderson J.B."/>
            <person name="Grigoriev I.V."/>
            <person name="Gueldener U."/>
            <person name="Muensterkoetter M."/>
            <person name="Nagy L.G."/>
        </authorList>
    </citation>
    <scope>NUCLEOTIDE SEQUENCE [LARGE SCALE GENOMIC DNA]</scope>
    <source>
        <strain evidence="2">Ar21-2</strain>
    </source>
</reference>
<name>A0A2H3CZV1_ARMGA</name>
<dbReference type="EMBL" id="KZ293739">
    <property type="protein sequence ID" value="PBK80816.1"/>
    <property type="molecule type" value="Genomic_DNA"/>
</dbReference>
<dbReference type="Proteomes" id="UP000217790">
    <property type="component" value="Unassembled WGS sequence"/>
</dbReference>
<dbReference type="AlphaFoldDB" id="A0A2H3CZV1"/>
<accession>A0A2H3CZV1</accession>
<evidence type="ECO:0000313" key="1">
    <source>
        <dbReference type="EMBL" id="PBK80816.1"/>
    </source>
</evidence>
<keyword evidence="2" id="KW-1185">Reference proteome</keyword>
<organism evidence="1 2">
    <name type="scientific">Armillaria gallica</name>
    <name type="common">Bulbous honey fungus</name>
    <name type="synonym">Armillaria bulbosa</name>
    <dbReference type="NCBI Taxonomy" id="47427"/>
    <lineage>
        <taxon>Eukaryota</taxon>
        <taxon>Fungi</taxon>
        <taxon>Dikarya</taxon>
        <taxon>Basidiomycota</taxon>
        <taxon>Agaricomycotina</taxon>
        <taxon>Agaricomycetes</taxon>
        <taxon>Agaricomycetidae</taxon>
        <taxon>Agaricales</taxon>
        <taxon>Marasmiineae</taxon>
        <taxon>Physalacriaceae</taxon>
        <taxon>Armillaria</taxon>
    </lineage>
</organism>
<gene>
    <name evidence="1" type="ORF">ARMGADRAFT_819268</name>
</gene>